<comment type="caution">
    <text evidence="1">The sequence shown here is derived from an EMBL/GenBank/DDBJ whole genome shotgun (WGS) entry which is preliminary data.</text>
</comment>
<protein>
    <submittedName>
        <fullName evidence="1">Uncharacterized protein</fullName>
    </submittedName>
</protein>
<dbReference type="AlphaFoldDB" id="A0A1F8B6I4"/>
<organism evidence="1 2">
    <name type="scientific">Candidatus Woesebacteria bacterium RIFCSPLOWO2_01_FULL_39_10b</name>
    <dbReference type="NCBI Taxonomy" id="1802517"/>
    <lineage>
        <taxon>Bacteria</taxon>
        <taxon>Candidatus Woeseibacteriota</taxon>
    </lineage>
</organism>
<evidence type="ECO:0000313" key="1">
    <source>
        <dbReference type="EMBL" id="OGM59643.1"/>
    </source>
</evidence>
<dbReference type="EMBL" id="MGHD01000017">
    <property type="protein sequence ID" value="OGM59643.1"/>
    <property type="molecule type" value="Genomic_DNA"/>
</dbReference>
<dbReference type="Proteomes" id="UP000176404">
    <property type="component" value="Unassembled WGS sequence"/>
</dbReference>
<gene>
    <name evidence="1" type="ORF">A2892_03905</name>
</gene>
<evidence type="ECO:0000313" key="2">
    <source>
        <dbReference type="Proteomes" id="UP000176404"/>
    </source>
</evidence>
<reference evidence="1 2" key="1">
    <citation type="journal article" date="2016" name="Nat. Commun.">
        <title>Thousands of microbial genomes shed light on interconnected biogeochemical processes in an aquifer system.</title>
        <authorList>
            <person name="Anantharaman K."/>
            <person name="Brown C.T."/>
            <person name="Hug L.A."/>
            <person name="Sharon I."/>
            <person name="Castelle C.J."/>
            <person name="Probst A.J."/>
            <person name="Thomas B.C."/>
            <person name="Singh A."/>
            <person name="Wilkins M.J."/>
            <person name="Karaoz U."/>
            <person name="Brodie E.L."/>
            <person name="Williams K.H."/>
            <person name="Hubbard S.S."/>
            <person name="Banfield J.F."/>
        </authorList>
    </citation>
    <scope>NUCLEOTIDE SEQUENCE [LARGE SCALE GENOMIC DNA]</scope>
</reference>
<accession>A0A1F8B6I4</accession>
<proteinExistence type="predicted"/>
<name>A0A1F8B6I4_9BACT</name>
<dbReference type="STRING" id="1802517.A2892_03905"/>
<sequence length="214" mass="23839">MEELSGIFKRLKRRIGGRVPGKEKEGKLDPSTAFHNILGRLKASEENTANRMGDILAEAVNDLKLAYSDLRKEEPSLTVRNFLTKGRSGRRQILFSRGSGLIPGLNWEIGEKTPFSPAVVSGLLAINFSEFNRRLPDPENNPDLPHFGFKFGDDYAKFVEQSAALEGEGESEAGVSLIIRREVPYMQDGEYLGRGVIGGMAWRVPIYTLEKLLD</sequence>